<keyword evidence="2" id="KW-1185">Reference proteome</keyword>
<dbReference type="InterPro" id="IPR046349">
    <property type="entry name" value="C1-like_sf"/>
</dbReference>
<dbReference type="EMBL" id="PKMF04000251">
    <property type="protein sequence ID" value="KAK7840958.1"/>
    <property type="molecule type" value="Genomic_DNA"/>
</dbReference>
<organism evidence="1 2">
    <name type="scientific">Quercus suber</name>
    <name type="common">Cork oak</name>
    <dbReference type="NCBI Taxonomy" id="58331"/>
    <lineage>
        <taxon>Eukaryota</taxon>
        <taxon>Viridiplantae</taxon>
        <taxon>Streptophyta</taxon>
        <taxon>Embryophyta</taxon>
        <taxon>Tracheophyta</taxon>
        <taxon>Spermatophyta</taxon>
        <taxon>Magnoliopsida</taxon>
        <taxon>eudicotyledons</taxon>
        <taxon>Gunneridae</taxon>
        <taxon>Pentapetalae</taxon>
        <taxon>rosids</taxon>
        <taxon>fabids</taxon>
        <taxon>Fagales</taxon>
        <taxon>Fagaceae</taxon>
        <taxon>Quercus</taxon>
    </lineage>
</organism>
<gene>
    <name evidence="1" type="ORF">CFP56_016086</name>
</gene>
<reference evidence="1 2" key="1">
    <citation type="journal article" date="2018" name="Sci. Data">
        <title>The draft genome sequence of cork oak.</title>
        <authorList>
            <person name="Ramos A.M."/>
            <person name="Usie A."/>
            <person name="Barbosa P."/>
            <person name="Barros P.M."/>
            <person name="Capote T."/>
            <person name="Chaves I."/>
            <person name="Simoes F."/>
            <person name="Abreu I."/>
            <person name="Carrasquinho I."/>
            <person name="Faro C."/>
            <person name="Guimaraes J.B."/>
            <person name="Mendonca D."/>
            <person name="Nobrega F."/>
            <person name="Rodrigues L."/>
            <person name="Saibo N.J.M."/>
            <person name="Varela M.C."/>
            <person name="Egas C."/>
            <person name="Matos J."/>
            <person name="Miguel C.M."/>
            <person name="Oliveira M.M."/>
            <person name="Ricardo C.P."/>
            <person name="Goncalves S."/>
        </authorList>
    </citation>
    <scope>NUCLEOTIDE SEQUENCE [LARGE SCALE GENOMIC DNA]</scope>
    <source>
        <strain evidence="2">cv. HL8</strain>
    </source>
</reference>
<evidence type="ECO:0000313" key="1">
    <source>
        <dbReference type="EMBL" id="KAK7840958.1"/>
    </source>
</evidence>
<name>A0AAW0KR63_QUESU</name>
<dbReference type="PANTHER" id="PTHR46288">
    <property type="entry name" value="PHORBOL-ESTER/DAG-TYPE DOMAIN-CONTAINING PROTEIN"/>
    <property type="match status" value="1"/>
</dbReference>
<dbReference type="InterPro" id="IPR013083">
    <property type="entry name" value="Znf_RING/FYVE/PHD"/>
</dbReference>
<comment type="caution">
    <text evidence="1">The sequence shown here is derived from an EMBL/GenBank/DDBJ whole genome shotgun (WGS) entry which is preliminary data.</text>
</comment>
<dbReference type="AlphaFoldDB" id="A0AAW0KR63"/>
<evidence type="ECO:0008006" key="3">
    <source>
        <dbReference type="Google" id="ProtNLM"/>
    </source>
</evidence>
<dbReference type="PANTHER" id="PTHR46288:SF27">
    <property type="entry name" value="CYSTEINE_HISTIDINE-RICH C1 DOMAIN FAMILY PROTEIN"/>
    <property type="match status" value="1"/>
</dbReference>
<dbReference type="SUPFAM" id="SSF57889">
    <property type="entry name" value="Cysteine-rich domain"/>
    <property type="match status" value="1"/>
</dbReference>
<accession>A0AAW0KR63</accession>
<feature type="non-terminal residue" evidence="1">
    <location>
        <position position="202"/>
    </location>
</feature>
<dbReference type="Proteomes" id="UP000237347">
    <property type="component" value="Unassembled WGS sequence"/>
</dbReference>
<evidence type="ECO:0000313" key="2">
    <source>
        <dbReference type="Proteomes" id="UP000237347"/>
    </source>
</evidence>
<sequence>MIQVISGEIYGCMKCDFYLHRSCAAISQGPQQIKHPFHPNHLLTLCYDSNVWCSVSILKSFDEMGEHFAAIQSCKRCAVCEKNSYGPSYNCISCKFVVHQNCLEPAKGVQHPFHLHDLPISVLSKTHITPKFSCDACHNSCSGFSYQCHECKRGKNFEMDVHYDSDEYYFDACENIRDPRECVYHYARCGNYVAHVNCVVDK</sequence>
<dbReference type="Gene3D" id="3.30.40.10">
    <property type="entry name" value="Zinc/RING finger domain, C3HC4 (zinc finger)"/>
    <property type="match status" value="1"/>
</dbReference>
<proteinExistence type="predicted"/>
<protein>
    <recommendedName>
        <fullName evidence="3">Phorbol-ester/DAG-type domain-containing protein</fullName>
    </recommendedName>
</protein>